<dbReference type="Gene3D" id="3.40.50.150">
    <property type="entry name" value="Vaccinia Virus protein VP39"/>
    <property type="match status" value="1"/>
</dbReference>
<accession>A0A060PPT5</accession>
<dbReference type="GO" id="GO:0032259">
    <property type="term" value="P:methylation"/>
    <property type="evidence" value="ECO:0007669"/>
    <property type="project" value="UniProtKB-KW"/>
</dbReference>
<dbReference type="InterPro" id="IPR007848">
    <property type="entry name" value="Small_mtfrase_dom"/>
</dbReference>
<feature type="domain" description="Methyltransferase small" evidence="3">
    <location>
        <begin position="30"/>
        <end position="119"/>
    </location>
</feature>
<dbReference type="Pfam" id="PF05175">
    <property type="entry name" value="MTS"/>
    <property type="match status" value="1"/>
</dbReference>
<dbReference type="HOGENOM" id="CLU_061983_3_3_7"/>
<dbReference type="SUPFAM" id="SSF53335">
    <property type="entry name" value="S-adenosyl-L-methionine-dependent methyltransferases"/>
    <property type="match status" value="1"/>
</dbReference>
<dbReference type="InterPro" id="IPR002052">
    <property type="entry name" value="DNA_methylase_N6_adenine_CS"/>
</dbReference>
<dbReference type="PANTHER" id="PTHR47739:SF1">
    <property type="entry name" value="TRNA1(VAL) (ADENINE(37)-N6)-METHYLTRANSFERASE"/>
    <property type="match status" value="1"/>
</dbReference>
<dbReference type="GO" id="GO:0008170">
    <property type="term" value="F:N-methyltransferase activity"/>
    <property type="evidence" value="ECO:0007669"/>
    <property type="project" value="UniProtKB-ARBA"/>
</dbReference>
<evidence type="ECO:0000256" key="1">
    <source>
        <dbReference type="ARBA" id="ARBA00022603"/>
    </source>
</evidence>
<dbReference type="Proteomes" id="UP000031662">
    <property type="component" value="Chromosome"/>
</dbReference>
<evidence type="ECO:0000313" key="5">
    <source>
        <dbReference type="Proteomes" id="UP000031662"/>
    </source>
</evidence>
<proteinExistence type="predicted"/>
<dbReference type="RefSeq" id="WP_000375319.1">
    <property type="nucleotide sequence ID" value="NZ_AP014523.1"/>
</dbReference>
<organism evidence="4 5">
    <name type="scientific">Helicobacter pylori NY40</name>
    <dbReference type="NCBI Taxonomy" id="1426844"/>
    <lineage>
        <taxon>Bacteria</taxon>
        <taxon>Pseudomonadati</taxon>
        <taxon>Campylobacterota</taxon>
        <taxon>Epsilonproteobacteria</taxon>
        <taxon>Campylobacterales</taxon>
        <taxon>Helicobacteraceae</taxon>
        <taxon>Helicobacter</taxon>
    </lineage>
</organism>
<reference evidence="4 5" key="1">
    <citation type="submission" date="2013-11" db="EMBL/GenBank/DDBJ databases">
        <title>Estimation of Helicobacter pylori bacteriophage ecology using H. pylori isolates.</title>
        <authorList>
            <person name="Uchiyama J."/>
            <person name="Takemura-Uchiyama I."/>
            <person name="Ujihara T."/>
            <person name="Matsuzaki S."/>
        </authorList>
    </citation>
    <scope>NUCLEOTIDE SEQUENCE [LARGE SCALE GENOMIC DNA]</scope>
    <source>
        <strain evidence="4 5">NY40</strain>
    </source>
</reference>
<name>A0A060PPT5_HELPX</name>
<evidence type="ECO:0000259" key="3">
    <source>
        <dbReference type="Pfam" id="PF05175"/>
    </source>
</evidence>
<protein>
    <submittedName>
        <fullName evidence="4">Methyltransferase</fullName>
    </submittedName>
</protein>
<keyword evidence="1 4" id="KW-0489">Methyltransferase</keyword>
<dbReference type="PROSITE" id="PS00092">
    <property type="entry name" value="N6_MTASE"/>
    <property type="match status" value="1"/>
</dbReference>
<dbReference type="PANTHER" id="PTHR47739">
    <property type="entry name" value="TRNA1(VAL) (ADENINE(37)-N6)-METHYLTRANSFERASE"/>
    <property type="match status" value="1"/>
</dbReference>
<dbReference type="AlphaFoldDB" id="A0A060PPT5"/>
<evidence type="ECO:0000256" key="2">
    <source>
        <dbReference type="ARBA" id="ARBA00022691"/>
    </source>
</evidence>
<evidence type="ECO:0000313" key="4">
    <source>
        <dbReference type="EMBL" id="BAO97499.1"/>
    </source>
</evidence>
<keyword evidence="4" id="KW-0808">Transferase</keyword>
<keyword evidence="2" id="KW-0949">S-adenosyl-L-methionine</keyword>
<dbReference type="EMBL" id="AP014523">
    <property type="protein sequence ID" value="BAO97499.1"/>
    <property type="molecule type" value="Genomic_DNA"/>
</dbReference>
<dbReference type="InterPro" id="IPR029063">
    <property type="entry name" value="SAM-dependent_MTases_sf"/>
</dbReference>
<dbReference type="GO" id="GO:0008757">
    <property type="term" value="F:S-adenosylmethionine-dependent methyltransferase activity"/>
    <property type="evidence" value="ECO:0007669"/>
    <property type="project" value="UniProtKB-ARBA"/>
</dbReference>
<dbReference type="InterPro" id="IPR050210">
    <property type="entry name" value="tRNA_Adenine-N(6)_MTase"/>
</dbReference>
<sequence>MDRKLLRLYQPLNAYSYNSDSLFLYDFSRPFIKNSGAILDIGSGCGVLGLLCARDNPLASVHLVEKDSKMAFCSQKNALKFPNAQVFEGDFLDFNPPILYDAIVCNPPFYALGSIKSQIKGHARHQSELDFASLVAKVKKCLKPKGYFIFCYEALSLCLVIESLKSVKLTLEALRFVQSFKDKNAHLMLGAARNNSKSALKVLPSLITHHSKNQSDNTKEVLSIYQICNTYSIKALLN</sequence>
<dbReference type="CDD" id="cd02440">
    <property type="entry name" value="AdoMet_MTases"/>
    <property type="match status" value="1"/>
</dbReference>
<dbReference type="GO" id="GO:0003676">
    <property type="term" value="F:nucleic acid binding"/>
    <property type="evidence" value="ECO:0007669"/>
    <property type="project" value="InterPro"/>
</dbReference>
<gene>
    <name evidence="4" type="ORF">NY40_0479</name>
</gene>